<dbReference type="Proteomes" id="UP000012046">
    <property type="component" value="Unassembled WGS sequence"/>
</dbReference>
<dbReference type="STRING" id="1129374.AJE_16779"/>
<dbReference type="eggNOG" id="COG3642">
    <property type="taxonomic scope" value="Bacteria"/>
</dbReference>
<dbReference type="InterPro" id="IPR011009">
    <property type="entry name" value="Kinase-like_dom_sf"/>
</dbReference>
<reference evidence="1 2" key="1">
    <citation type="journal article" date="2012" name="J. Bacteriol.">
        <title>Genome Sequence of Extracellular-Protease-Producing Alishewanella jeotgali Isolated from Traditional Korean Fermented Seafood.</title>
        <authorList>
            <person name="Jung J."/>
            <person name="Chun J."/>
            <person name="Park W."/>
        </authorList>
    </citation>
    <scope>NUCLEOTIDE SEQUENCE [LARGE SCALE GENOMIC DNA]</scope>
    <source>
        <strain evidence="1 2">KCTC 22429</strain>
    </source>
</reference>
<dbReference type="SUPFAM" id="SSF56112">
    <property type="entry name" value="Protein kinase-like (PK-like)"/>
    <property type="match status" value="1"/>
</dbReference>
<name>H3ZIY8_9ALTE</name>
<keyword evidence="1" id="KW-0418">Kinase</keyword>
<protein>
    <submittedName>
        <fullName evidence="1">Mn2+-dependent serine/threonine protein kinase</fullName>
    </submittedName>
</protein>
<accession>H3ZIY8</accession>
<organism evidence="1 2">
    <name type="scientific">Alishewanella jeotgali KCTC 22429</name>
    <dbReference type="NCBI Taxonomy" id="1129374"/>
    <lineage>
        <taxon>Bacteria</taxon>
        <taxon>Pseudomonadati</taxon>
        <taxon>Pseudomonadota</taxon>
        <taxon>Gammaproteobacteria</taxon>
        <taxon>Alteromonadales</taxon>
        <taxon>Alteromonadaceae</taxon>
        <taxon>Alishewanella</taxon>
    </lineage>
</organism>
<dbReference type="EMBL" id="AHTH01000055">
    <property type="protein sequence ID" value="EHR39457.1"/>
    <property type="molecule type" value="Genomic_DNA"/>
</dbReference>
<sequence>MLPKLIASLSSNPLYFPSIETVAALAGEAKRLQLLGSLGFNVPRVLVASEEYLVLSDVGPSLKYWLTEAQPDAKQRREILLRAAAALAKLHQHNRWHGRPALRDLCWDGKQIGFIDFEENPHQQLSIDQCMVRDVLIFIHGLYRYLEHTDPLIEEVITEYRRLAPGRVWRDSLAVVEQMWLVYPLLELSHGLLGKDGKQALLALRQLRQHRSDQQRSKLPWIVLSLLLAYTLADQFD</sequence>
<dbReference type="GO" id="GO:0004674">
    <property type="term" value="F:protein serine/threonine kinase activity"/>
    <property type="evidence" value="ECO:0007669"/>
    <property type="project" value="UniProtKB-KW"/>
</dbReference>
<keyword evidence="1" id="KW-0723">Serine/threonine-protein kinase</keyword>
<keyword evidence="1" id="KW-0808">Transferase</keyword>
<keyword evidence="2" id="KW-1185">Reference proteome</keyword>
<comment type="caution">
    <text evidence="1">The sequence shown here is derived from an EMBL/GenBank/DDBJ whole genome shotgun (WGS) entry which is preliminary data.</text>
</comment>
<dbReference type="AlphaFoldDB" id="H3ZIY8"/>
<evidence type="ECO:0000313" key="2">
    <source>
        <dbReference type="Proteomes" id="UP000012046"/>
    </source>
</evidence>
<gene>
    <name evidence="1" type="ORF">AJE_16779</name>
</gene>
<proteinExistence type="predicted"/>
<evidence type="ECO:0000313" key="1">
    <source>
        <dbReference type="EMBL" id="EHR39457.1"/>
    </source>
</evidence>